<sequence>MIGSLSSWAPLGTALVAALADGVHGASVTDCVVKTPNGRIIGHRSSIQPEVCEFLGIPYAAAPVGSLRFAAPEAQNLAGDFVADSWGADCPQNPSSLYAYPNATAVYEDVFTSFVSTTSTNHTQSEDCLKLNIWVKADALNASSPVLMWIHGGRHTSGTSNTPFYNGANFVAAQDAAFVTFNFRMNIFGFPGAPEGTQNVGLLDHHMAAQWVHDNIEFFGANPNQISLFGQSSGAAAVGNWAYAFKDKPIVAGIASHSGNQFSFPTNTLVLAESNWYNVSGTLGCGSSGLTLECMRSENITFQQILAAVKKVPTVATSSPARSQPQFQATQDNITWFTNEEYVSRVKSGDLAQIPYLQIHGDHESGFYRISALAQGNTLNETAWQEFEQETFTCAAAAEGYYRTQVGIPTYRLRNMADWENTRLYDPPSSGAYHGVEIHMVTGNSELVSGEAPAEAQGEITATMASAWKWFAADAANGPTEGLGWPRYLPGAATLGLVASNNTATVTFVDASSYDSACPTLDLDFWDEAVPV</sequence>
<dbReference type="InterPro" id="IPR050309">
    <property type="entry name" value="Type-B_Carboxylest/Lipase"/>
</dbReference>
<dbReference type="RefSeq" id="XP_007832157.1">
    <property type="nucleotide sequence ID" value="XM_007833966.1"/>
</dbReference>
<evidence type="ECO:0000313" key="4">
    <source>
        <dbReference type="Proteomes" id="UP000030651"/>
    </source>
</evidence>
<evidence type="ECO:0000256" key="1">
    <source>
        <dbReference type="SAM" id="SignalP"/>
    </source>
</evidence>
<dbReference type="SUPFAM" id="SSF53474">
    <property type="entry name" value="alpha/beta-Hydrolases"/>
    <property type="match status" value="1"/>
</dbReference>
<dbReference type="HOGENOM" id="CLU_006586_15_2_1"/>
<dbReference type="Gene3D" id="3.40.50.1820">
    <property type="entry name" value="alpha/beta hydrolase"/>
    <property type="match status" value="1"/>
</dbReference>
<dbReference type="GeneID" id="19270398"/>
<name>W3XBV8_PESFW</name>
<reference evidence="4" key="1">
    <citation type="journal article" date="2015" name="BMC Genomics">
        <title>Genomic and transcriptomic analysis of the endophytic fungus Pestalotiopsis fici reveals its lifestyle and high potential for synthesis of natural products.</title>
        <authorList>
            <person name="Wang X."/>
            <person name="Zhang X."/>
            <person name="Liu L."/>
            <person name="Xiang M."/>
            <person name="Wang W."/>
            <person name="Sun X."/>
            <person name="Che Y."/>
            <person name="Guo L."/>
            <person name="Liu G."/>
            <person name="Guo L."/>
            <person name="Wang C."/>
            <person name="Yin W.B."/>
            <person name="Stadler M."/>
            <person name="Zhang X."/>
            <person name="Liu X."/>
        </authorList>
    </citation>
    <scope>NUCLEOTIDE SEQUENCE [LARGE SCALE GENOMIC DNA]</scope>
    <source>
        <strain evidence="4">W106-1 / CGMCC3.15140</strain>
    </source>
</reference>
<evidence type="ECO:0000313" key="3">
    <source>
        <dbReference type="EMBL" id="ETS83509.1"/>
    </source>
</evidence>
<dbReference type="OMA" id="RSQPVFQ"/>
<gene>
    <name evidence="3" type="ORF">PFICI_05385</name>
</gene>
<dbReference type="InParanoid" id="W3XBV8"/>
<evidence type="ECO:0000259" key="2">
    <source>
        <dbReference type="Pfam" id="PF00135"/>
    </source>
</evidence>
<keyword evidence="1" id="KW-0732">Signal</keyword>
<feature type="signal peptide" evidence="1">
    <location>
        <begin position="1"/>
        <end position="25"/>
    </location>
</feature>
<accession>W3XBV8</accession>
<dbReference type="EMBL" id="KI912111">
    <property type="protein sequence ID" value="ETS83509.1"/>
    <property type="molecule type" value="Genomic_DNA"/>
</dbReference>
<dbReference type="eggNOG" id="KOG4389">
    <property type="taxonomic scope" value="Eukaryota"/>
</dbReference>
<dbReference type="AlphaFoldDB" id="W3XBV8"/>
<dbReference type="ESTHER" id="9pezi-w3xbv8">
    <property type="family name" value="Fungal_carboxylesterase_lipase"/>
</dbReference>
<dbReference type="KEGG" id="pfy:PFICI_05385"/>
<dbReference type="PANTHER" id="PTHR11559">
    <property type="entry name" value="CARBOXYLESTERASE"/>
    <property type="match status" value="1"/>
</dbReference>
<dbReference type="Pfam" id="PF00135">
    <property type="entry name" value="COesterase"/>
    <property type="match status" value="1"/>
</dbReference>
<feature type="domain" description="Carboxylesterase type B" evidence="2">
    <location>
        <begin position="31"/>
        <end position="388"/>
    </location>
</feature>
<keyword evidence="4" id="KW-1185">Reference proteome</keyword>
<dbReference type="InterPro" id="IPR029058">
    <property type="entry name" value="AB_hydrolase_fold"/>
</dbReference>
<protein>
    <recommendedName>
        <fullName evidence="2">Carboxylesterase type B domain-containing protein</fullName>
    </recommendedName>
</protein>
<dbReference type="OrthoDB" id="408631at2759"/>
<dbReference type="InterPro" id="IPR002018">
    <property type="entry name" value="CarbesteraseB"/>
</dbReference>
<organism evidence="3 4">
    <name type="scientific">Pestalotiopsis fici (strain W106-1 / CGMCC3.15140)</name>
    <dbReference type="NCBI Taxonomy" id="1229662"/>
    <lineage>
        <taxon>Eukaryota</taxon>
        <taxon>Fungi</taxon>
        <taxon>Dikarya</taxon>
        <taxon>Ascomycota</taxon>
        <taxon>Pezizomycotina</taxon>
        <taxon>Sordariomycetes</taxon>
        <taxon>Xylariomycetidae</taxon>
        <taxon>Amphisphaeriales</taxon>
        <taxon>Sporocadaceae</taxon>
        <taxon>Pestalotiopsis</taxon>
    </lineage>
</organism>
<feature type="chain" id="PRO_5004835643" description="Carboxylesterase type B domain-containing protein" evidence="1">
    <location>
        <begin position="26"/>
        <end position="532"/>
    </location>
</feature>
<proteinExistence type="predicted"/>
<dbReference type="Proteomes" id="UP000030651">
    <property type="component" value="Unassembled WGS sequence"/>
</dbReference>